<dbReference type="STRING" id="1850517.A8708_31025"/>
<gene>
    <name evidence="1" type="ORF">A8708_31025</name>
</gene>
<sequence length="73" mass="8212">MRIVLYEKLPEGQLLHLSDRAWDDQLIQALNVANFILVGGKEYEMIEGRLNLDLQVFELLLVKAGVEAGGSKE</sequence>
<keyword evidence="2" id="KW-1185">Reference proteome</keyword>
<accession>A0A198AIH9</accession>
<comment type="caution">
    <text evidence="1">The sequence shown here is derived from an EMBL/GenBank/DDBJ whole genome shotgun (WGS) entry which is preliminary data.</text>
</comment>
<organism evidence="1 2">
    <name type="scientific">Paenibacillus oryzisoli</name>
    <dbReference type="NCBI Taxonomy" id="1850517"/>
    <lineage>
        <taxon>Bacteria</taxon>
        <taxon>Bacillati</taxon>
        <taxon>Bacillota</taxon>
        <taxon>Bacilli</taxon>
        <taxon>Bacillales</taxon>
        <taxon>Paenibacillaceae</taxon>
        <taxon>Paenibacillus</taxon>
    </lineage>
</organism>
<evidence type="ECO:0000313" key="2">
    <source>
        <dbReference type="Proteomes" id="UP000078454"/>
    </source>
</evidence>
<dbReference type="RefSeq" id="WP_068662882.1">
    <property type="nucleotide sequence ID" value="NZ_LYPB01000049.1"/>
</dbReference>
<protein>
    <submittedName>
        <fullName evidence="1">Uncharacterized protein</fullName>
    </submittedName>
</protein>
<evidence type="ECO:0000313" key="1">
    <source>
        <dbReference type="EMBL" id="OAS21309.1"/>
    </source>
</evidence>
<reference evidence="1 2" key="1">
    <citation type="submission" date="2016-05" db="EMBL/GenBank/DDBJ databases">
        <title>Paenibacillus sp. 1ZS3-15 nov., isolated from the rhizosphere soil.</title>
        <authorList>
            <person name="Zhang X.X."/>
            <person name="Zhang J."/>
        </authorList>
    </citation>
    <scope>NUCLEOTIDE SEQUENCE [LARGE SCALE GENOMIC DNA]</scope>
    <source>
        <strain evidence="1 2">1ZS3-15</strain>
    </source>
</reference>
<name>A0A198AIH9_9BACL</name>
<proteinExistence type="predicted"/>
<dbReference type="AlphaFoldDB" id="A0A198AIH9"/>
<dbReference type="OrthoDB" id="2629191at2"/>
<dbReference type="Proteomes" id="UP000078454">
    <property type="component" value="Unassembled WGS sequence"/>
</dbReference>
<dbReference type="EMBL" id="LYPB01000049">
    <property type="protein sequence ID" value="OAS21309.1"/>
    <property type="molecule type" value="Genomic_DNA"/>
</dbReference>